<dbReference type="Proteomes" id="UP000053097">
    <property type="component" value="Unassembled WGS sequence"/>
</dbReference>
<organism evidence="2 3">
    <name type="scientific">Ooceraea biroi</name>
    <name type="common">Clonal raider ant</name>
    <name type="synonym">Cerapachys biroi</name>
    <dbReference type="NCBI Taxonomy" id="2015173"/>
    <lineage>
        <taxon>Eukaryota</taxon>
        <taxon>Metazoa</taxon>
        <taxon>Ecdysozoa</taxon>
        <taxon>Arthropoda</taxon>
        <taxon>Hexapoda</taxon>
        <taxon>Insecta</taxon>
        <taxon>Pterygota</taxon>
        <taxon>Neoptera</taxon>
        <taxon>Endopterygota</taxon>
        <taxon>Hymenoptera</taxon>
        <taxon>Apocrita</taxon>
        <taxon>Aculeata</taxon>
        <taxon>Formicoidea</taxon>
        <taxon>Formicidae</taxon>
        <taxon>Dorylinae</taxon>
        <taxon>Ooceraea</taxon>
    </lineage>
</organism>
<reference evidence="2 3" key="1">
    <citation type="journal article" date="2014" name="Curr. Biol.">
        <title>The genome of the clonal raider ant Cerapachys biroi.</title>
        <authorList>
            <person name="Oxley P.R."/>
            <person name="Ji L."/>
            <person name="Fetter-Pruneda I."/>
            <person name="McKenzie S.K."/>
            <person name="Li C."/>
            <person name="Hu H."/>
            <person name="Zhang G."/>
            <person name="Kronauer D.J."/>
        </authorList>
    </citation>
    <scope>NUCLEOTIDE SEQUENCE [LARGE SCALE GENOMIC DNA]</scope>
</reference>
<evidence type="ECO:0000313" key="3">
    <source>
        <dbReference type="Proteomes" id="UP000053097"/>
    </source>
</evidence>
<dbReference type="EMBL" id="KK107347">
    <property type="protein sequence ID" value="EZA52312.1"/>
    <property type="molecule type" value="Genomic_DNA"/>
</dbReference>
<accession>A0A026W875</accession>
<proteinExistence type="predicted"/>
<feature type="region of interest" description="Disordered" evidence="1">
    <location>
        <begin position="15"/>
        <end position="59"/>
    </location>
</feature>
<dbReference type="AlphaFoldDB" id="A0A026W875"/>
<evidence type="ECO:0000313" key="2">
    <source>
        <dbReference type="EMBL" id="EZA52312.1"/>
    </source>
</evidence>
<sequence length="106" mass="11932">IREVHVRARYSRLADGVHSKSSFTTPPARRGVLQCKTSNGEPTGHRRWSPIHSGTITESRTMDRRLLNDAGMSRIGRKYARSVSWIDVRRSTGTIGPLEKRITACD</sequence>
<protein>
    <submittedName>
        <fullName evidence="2">Uncharacterized protein</fullName>
    </submittedName>
</protein>
<feature type="non-terminal residue" evidence="2">
    <location>
        <position position="1"/>
    </location>
</feature>
<gene>
    <name evidence="2" type="ORF">X777_08982</name>
</gene>
<evidence type="ECO:0000256" key="1">
    <source>
        <dbReference type="SAM" id="MobiDB-lite"/>
    </source>
</evidence>
<name>A0A026W875_OOCBI</name>
<keyword evidence="3" id="KW-1185">Reference proteome</keyword>